<comment type="caution">
    <text evidence="2">The sequence shown here is derived from an EMBL/GenBank/DDBJ whole genome shotgun (WGS) entry which is preliminary data.</text>
</comment>
<gene>
    <name evidence="2" type="ORF">Taro_001444</name>
</gene>
<dbReference type="AlphaFoldDB" id="A0A843TJ47"/>
<evidence type="ECO:0000256" key="1">
    <source>
        <dbReference type="SAM" id="MobiDB-lite"/>
    </source>
</evidence>
<organism evidence="2 3">
    <name type="scientific">Colocasia esculenta</name>
    <name type="common">Wild taro</name>
    <name type="synonym">Arum esculentum</name>
    <dbReference type="NCBI Taxonomy" id="4460"/>
    <lineage>
        <taxon>Eukaryota</taxon>
        <taxon>Viridiplantae</taxon>
        <taxon>Streptophyta</taxon>
        <taxon>Embryophyta</taxon>
        <taxon>Tracheophyta</taxon>
        <taxon>Spermatophyta</taxon>
        <taxon>Magnoliopsida</taxon>
        <taxon>Liliopsida</taxon>
        <taxon>Araceae</taxon>
        <taxon>Aroideae</taxon>
        <taxon>Colocasieae</taxon>
        <taxon>Colocasia</taxon>
    </lineage>
</organism>
<reference evidence="2" key="1">
    <citation type="submission" date="2017-07" db="EMBL/GenBank/DDBJ databases">
        <title>Taro Niue Genome Assembly and Annotation.</title>
        <authorList>
            <person name="Atibalentja N."/>
            <person name="Keating K."/>
            <person name="Fields C.J."/>
        </authorList>
    </citation>
    <scope>NUCLEOTIDE SEQUENCE</scope>
    <source>
        <strain evidence="2">Niue_2</strain>
        <tissue evidence="2">Leaf</tissue>
    </source>
</reference>
<dbReference type="EMBL" id="NMUH01000030">
    <property type="protein sequence ID" value="MQL69170.1"/>
    <property type="molecule type" value="Genomic_DNA"/>
</dbReference>
<proteinExistence type="predicted"/>
<feature type="compositionally biased region" description="Basic and acidic residues" evidence="1">
    <location>
        <begin position="49"/>
        <end position="58"/>
    </location>
</feature>
<protein>
    <submittedName>
        <fullName evidence="2">Uncharacterized protein</fullName>
    </submittedName>
</protein>
<keyword evidence="3" id="KW-1185">Reference proteome</keyword>
<evidence type="ECO:0000313" key="3">
    <source>
        <dbReference type="Proteomes" id="UP000652761"/>
    </source>
</evidence>
<feature type="region of interest" description="Disordered" evidence="1">
    <location>
        <begin position="33"/>
        <end position="68"/>
    </location>
</feature>
<accession>A0A843TJ47</accession>
<feature type="compositionally biased region" description="Basic residues" evidence="1">
    <location>
        <begin position="59"/>
        <end position="68"/>
    </location>
</feature>
<evidence type="ECO:0000313" key="2">
    <source>
        <dbReference type="EMBL" id="MQL69170.1"/>
    </source>
</evidence>
<name>A0A843TJ47_COLES</name>
<dbReference type="Proteomes" id="UP000652761">
    <property type="component" value="Unassembled WGS sequence"/>
</dbReference>
<sequence length="68" mass="7914">MVPSEVKKLMIEHLKHVRAKTARKRADKEIQERIISGRERDEDIEDEVEMKGEPEHRAGTRHGKVNKG</sequence>